<dbReference type="SMART" id="SM00220">
    <property type="entry name" value="S_TKc"/>
    <property type="match status" value="1"/>
</dbReference>
<reference evidence="6 7" key="1">
    <citation type="journal article" date="2022" name="Nat. Ecol. Evol.">
        <title>A masculinizing supergene underlies an exaggerated male reproductive morph in a spider.</title>
        <authorList>
            <person name="Hendrickx F."/>
            <person name="De Corte Z."/>
            <person name="Sonet G."/>
            <person name="Van Belleghem S.M."/>
            <person name="Kostlbacher S."/>
            <person name="Vangestel C."/>
        </authorList>
    </citation>
    <scope>NUCLEOTIDE SEQUENCE [LARGE SCALE GENOMIC DNA]</scope>
    <source>
        <strain evidence="6">W744_W776</strain>
    </source>
</reference>
<keyword evidence="2 3" id="KW-0067">ATP-binding</keyword>
<feature type="domain" description="Protein kinase" evidence="5">
    <location>
        <begin position="34"/>
        <end position="305"/>
    </location>
</feature>
<dbReference type="InterPro" id="IPR011009">
    <property type="entry name" value="Kinase-like_dom_sf"/>
</dbReference>
<dbReference type="GO" id="GO:0004674">
    <property type="term" value="F:protein serine/threonine kinase activity"/>
    <property type="evidence" value="ECO:0007669"/>
    <property type="project" value="UniProtKB-KW"/>
</dbReference>
<evidence type="ECO:0000313" key="7">
    <source>
        <dbReference type="Proteomes" id="UP000827092"/>
    </source>
</evidence>
<dbReference type="GO" id="GO:0005524">
    <property type="term" value="F:ATP binding"/>
    <property type="evidence" value="ECO:0007669"/>
    <property type="project" value="UniProtKB-UniRule"/>
</dbReference>
<keyword evidence="4" id="KW-0808">Transferase</keyword>
<dbReference type="InterPro" id="IPR017441">
    <property type="entry name" value="Protein_kinase_ATP_BS"/>
</dbReference>
<dbReference type="Pfam" id="PF00069">
    <property type="entry name" value="Pkinase"/>
    <property type="match status" value="1"/>
</dbReference>
<dbReference type="AlphaFoldDB" id="A0AAV6VVZ0"/>
<dbReference type="SUPFAM" id="SSF56112">
    <property type="entry name" value="Protein kinase-like (PK-like)"/>
    <property type="match status" value="1"/>
</dbReference>
<comment type="similarity">
    <text evidence="4">Belongs to the protein kinase superfamily.</text>
</comment>
<comment type="caution">
    <text evidence="6">The sequence shown here is derived from an EMBL/GenBank/DDBJ whole genome shotgun (WGS) entry which is preliminary data.</text>
</comment>
<dbReference type="InterPro" id="IPR000719">
    <property type="entry name" value="Prot_kinase_dom"/>
</dbReference>
<keyword evidence="1 3" id="KW-0547">Nucleotide-binding</keyword>
<dbReference type="Proteomes" id="UP000827092">
    <property type="component" value="Unassembled WGS sequence"/>
</dbReference>
<accession>A0AAV6VVZ0</accession>
<evidence type="ECO:0000256" key="4">
    <source>
        <dbReference type="RuleBase" id="RU000304"/>
    </source>
</evidence>
<feature type="binding site" evidence="3">
    <location>
        <position position="63"/>
    </location>
    <ligand>
        <name>ATP</name>
        <dbReference type="ChEBI" id="CHEBI:30616"/>
    </ligand>
</feature>
<protein>
    <recommendedName>
        <fullName evidence="5">Protein kinase domain-containing protein</fullName>
    </recommendedName>
</protein>
<dbReference type="InterPro" id="IPR050117">
    <property type="entry name" value="MAPK"/>
</dbReference>
<dbReference type="CDD" id="cd00180">
    <property type="entry name" value="PKc"/>
    <property type="match status" value="1"/>
</dbReference>
<dbReference type="InterPro" id="IPR008271">
    <property type="entry name" value="Ser/Thr_kinase_AS"/>
</dbReference>
<evidence type="ECO:0000313" key="6">
    <source>
        <dbReference type="EMBL" id="KAG8200850.1"/>
    </source>
</evidence>
<dbReference type="PANTHER" id="PTHR24055">
    <property type="entry name" value="MITOGEN-ACTIVATED PROTEIN KINASE"/>
    <property type="match status" value="1"/>
</dbReference>
<proteinExistence type="inferred from homology"/>
<keyword evidence="4" id="KW-0418">Kinase</keyword>
<evidence type="ECO:0000256" key="1">
    <source>
        <dbReference type="ARBA" id="ARBA00022741"/>
    </source>
</evidence>
<evidence type="ECO:0000256" key="2">
    <source>
        <dbReference type="ARBA" id="ARBA00022840"/>
    </source>
</evidence>
<evidence type="ECO:0000256" key="3">
    <source>
        <dbReference type="PROSITE-ProRule" id="PRU10141"/>
    </source>
</evidence>
<dbReference type="Gene3D" id="1.10.510.10">
    <property type="entry name" value="Transferase(Phosphotransferase) domain 1"/>
    <property type="match status" value="1"/>
</dbReference>
<dbReference type="EMBL" id="JAFNEN010000012">
    <property type="protein sequence ID" value="KAG8200850.1"/>
    <property type="molecule type" value="Genomic_DNA"/>
</dbReference>
<organism evidence="6 7">
    <name type="scientific">Oedothorax gibbosus</name>
    <dbReference type="NCBI Taxonomy" id="931172"/>
    <lineage>
        <taxon>Eukaryota</taxon>
        <taxon>Metazoa</taxon>
        <taxon>Ecdysozoa</taxon>
        <taxon>Arthropoda</taxon>
        <taxon>Chelicerata</taxon>
        <taxon>Arachnida</taxon>
        <taxon>Araneae</taxon>
        <taxon>Araneomorphae</taxon>
        <taxon>Entelegynae</taxon>
        <taxon>Araneoidea</taxon>
        <taxon>Linyphiidae</taxon>
        <taxon>Erigoninae</taxon>
        <taxon>Oedothorax</taxon>
    </lineage>
</organism>
<dbReference type="PROSITE" id="PS50011">
    <property type="entry name" value="PROTEIN_KINASE_DOM"/>
    <property type="match status" value="1"/>
</dbReference>
<name>A0AAV6VVZ0_9ARAC</name>
<dbReference type="Gene3D" id="3.30.200.20">
    <property type="entry name" value="Phosphorylase Kinase, domain 1"/>
    <property type="match status" value="1"/>
</dbReference>
<sequence length="368" mass="43027">MAIVEKEIRDNPKSFKRSVVVYRTLDVLEEDKNYSYIKALGKGSYGDVHLMFDPKRHSPIAVKVVTADCFSATEMALWPKLKHNNIVPVLESYRLMSLDSTIFMMPAQQTSLQAMVYGSQFRMLPDAMDKVKSWLYQTLCGLEYLHENNLCHLDLKADNVLISRNSTAKICDFSFINTTDKNLYRYETGLPHIYRPPEACNTLPADTPVNGKSFDAWSFGVMMVEIFTNLYMSKNIEENMCWLQDVYPTLYEILQEKKFTCAMGITFFNSSEEEIKQSLNFIHSFLMTDSDERVSISQAKRHPFLQKGTFYGPKPDTFWNWKLSIDHKEFNEMYIVKRKNRQWKMNTFKLTADDIKRYNDAFFKTMFS</sequence>
<dbReference type="PROSITE" id="PS00108">
    <property type="entry name" value="PROTEIN_KINASE_ST"/>
    <property type="match status" value="1"/>
</dbReference>
<gene>
    <name evidence="6" type="ORF">JTE90_015757</name>
</gene>
<evidence type="ECO:0000259" key="5">
    <source>
        <dbReference type="PROSITE" id="PS50011"/>
    </source>
</evidence>
<keyword evidence="4" id="KW-0723">Serine/threonine-protein kinase</keyword>
<dbReference type="PROSITE" id="PS00107">
    <property type="entry name" value="PROTEIN_KINASE_ATP"/>
    <property type="match status" value="1"/>
</dbReference>
<keyword evidence="7" id="KW-1185">Reference proteome</keyword>